<keyword evidence="5" id="KW-1185">Reference proteome</keyword>
<evidence type="ECO:0000313" key="5">
    <source>
        <dbReference type="Proteomes" id="UP000220611"/>
    </source>
</evidence>
<evidence type="ECO:0000313" key="2">
    <source>
        <dbReference type="EMBL" id="EDO59563.1"/>
    </source>
</evidence>
<name>A7VYD5_9FIRM</name>
<reference evidence="2 4" key="1">
    <citation type="submission" date="2007-08" db="EMBL/GenBank/DDBJ databases">
        <title>Draft genome sequence of Clostridium leptum (DSM 753).</title>
        <authorList>
            <person name="Sudarsanam P."/>
            <person name="Ley R."/>
            <person name="Guruge J."/>
            <person name="Turnbaugh P.J."/>
            <person name="Mahowald M."/>
            <person name="Liep D."/>
            <person name="Gordon J."/>
        </authorList>
    </citation>
    <scope>NUCLEOTIDE SEQUENCE [LARGE SCALE GENOMIC DNA]</scope>
    <source>
        <strain evidence="2 4">DSM 753</strain>
    </source>
</reference>
<dbReference type="Proteomes" id="UP000220611">
    <property type="component" value="Unassembled WGS sequence"/>
</dbReference>
<dbReference type="HOGENOM" id="CLU_079303_0_0_9"/>
<dbReference type="eggNOG" id="COG3619">
    <property type="taxonomic scope" value="Bacteria"/>
</dbReference>
<evidence type="ECO:0000313" key="4">
    <source>
        <dbReference type="Proteomes" id="UP000003490"/>
    </source>
</evidence>
<dbReference type="Proteomes" id="UP000003490">
    <property type="component" value="Unassembled WGS sequence"/>
</dbReference>
<dbReference type="AlphaFoldDB" id="A7VYD5"/>
<evidence type="ECO:0000313" key="3">
    <source>
        <dbReference type="EMBL" id="PEQ25154.1"/>
    </source>
</evidence>
<proteinExistence type="predicted"/>
<keyword evidence="1" id="KW-1133">Transmembrane helix</keyword>
<accession>A7VYD5</accession>
<dbReference type="PANTHER" id="PTHR37314">
    <property type="entry name" value="SLR0142 PROTEIN"/>
    <property type="match status" value="1"/>
</dbReference>
<protein>
    <submittedName>
        <fullName evidence="3">DUF1275 domain-containing protein</fullName>
    </submittedName>
</protein>
<dbReference type="PANTHER" id="PTHR37314:SF4">
    <property type="entry name" value="UPF0700 TRANSMEMBRANE PROTEIN YOAK"/>
    <property type="match status" value="1"/>
</dbReference>
<sequence length="240" mass="26607">MEETGLSESKGESQMIRKPKQMSESMILGVVLTLAGGFQDAYSYNCRGQVFANAQTGNIVLLGQNIASGNFQNALHYLFPLLAFLAGVYLSEWVRELCKSFQKLHWRQIVLAFEIVMLAIAGLLPQSLNVVSNVLMSFACAMQVDSFRKFRGIPCATTMCIGNMRSGTELLCRYHITKDPELKRKSLHYYFIILVFAIGAAIGAVASQKFGNPAIWIAAGLMLLGFILMFVKEEIQGETE</sequence>
<comment type="caution">
    <text evidence="2">The sequence shown here is derived from an EMBL/GenBank/DDBJ whole genome shotgun (WGS) entry which is preliminary data.</text>
</comment>
<dbReference type="EMBL" id="NOXF01000002">
    <property type="protein sequence ID" value="PEQ25154.1"/>
    <property type="molecule type" value="Genomic_DNA"/>
</dbReference>
<dbReference type="EMBL" id="ABCB02000021">
    <property type="protein sequence ID" value="EDO59563.1"/>
    <property type="molecule type" value="Genomic_DNA"/>
</dbReference>
<feature type="transmembrane region" description="Helical" evidence="1">
    <location>
        <begin position="74"/>
        <end position="94"/>
    </location>
</feature>
<evidence type="ECO:0000256" key="1">
    <source>
        <dbReference type="SAM" id="Phobius"/>
    </source>
</evidence>
<dbReference type="InterPro" id="IPR010699">
    <property type="entry name" value="DUF1275"/>
</dbReference>
<feature type="transmembrane region" description="Helical" evidence="1">
    <location>
        <begin position="213"/>
        <end position="231"/>
    </location>
</feature>
<reference evidence="2 4" key="2">
    <citation type="submission" date="2007-08" db="EMBL/GenBank/DDBJ databases">
        <authorList>
            <person name="Fulton L."/>
            <person name="Clifton S."/>
            <person name="Fulton B."/>
            <person name="Xu J."/>
            <person name="Minx P."/>
            <person name="Pepin K.H."/>
            <person name="Johnson M."/>
            <person name="Thiruvilangam P."/>
            <person name="Bhonagiri V."/>
            <person name="Nash W.E."/>
            <person name="Wang C."/>
            <person name="Mardis E.R."/>
            <person name="Wilson R.K."/>
        </authorList>
    </citation>
    <scope>NUCLEOTIDE SEQUENCE [LARGE SCALE GENOMIC DNA]</scope>
    <source>
        <strain evidence="2 4">DSM 753</strain>
    </source>
</reference>
<gene>
    <name evidence="3" type="ORF">CH238_03705</name>
    <name evidence="2" type="ORF">CLOLEP_03613</name>
</gene>
<keyword evidence="1" id="KW-0812">Transmembrane</keyword>
<organism evidence="2 4">
    <name type="scientific">[Clostridium] leptum DSM 753</name>
    <dbReference type="NCBI Taxonomy" id="428125"/>
    <lineage>
        <taxon>Bacteria</taxon>
        <taxon>Bacillati</taxon>
        <taxon>Bacillota</taxon>
        <taxon>Clostridia</taxon>
        <taxon>Eubacteriales</taxon>
        <taxon>Oscillospiraceae</taxon>
        <taxon>Oscillospiraceae incertae sedis</taxon>
    </lineage>
</organism>
<feature type="transmembrane region" description="Helical" evidence="1">
    <location>
        <begin position="106"/>
        <end position="124"/>
    </location>
</feature>
<feature type="transmembrane region" description="Helical" evidence="1">
    <location>
        <begin position="187"/>
        <end position="207"/>
    </location>
</feature>
<dbReference type="Pfam" id="PF06912">
    <property type="entry name" value="DUF1275"/>
    <property type="match status" value="1"/>
</dbReference>
<keyword evidence="1" id="KW-0472">Membrane</keyword>
<reference evidence="3 5" key="3">
    <citation type="submission" date="2017-07" db="EMBL/GenBank/DDBJ databases">
        <title>Prevalence of linear plasmids in Cutibacterium (Propionibacterium) acnes isolates obtained from prostatic tissue.</title>
        <authorList>
            <person name="Davidsson S."/>
            <person name="Carlsson J."/>
            <person name="Molling P."/>
            <person name="Andren O."/>
            <person name="Andersson S.-O."/>
            <person name="Brzuszkiewicz E."/>
            <person name="Poehlein A."/>
            <person name="Al-Zeer M."/>
            <person name="Brinkmann V."/>
            <person name="Scavenius C."/>
            <person name="Nazipi S."/>
            <person name="Soderquist B."/>
            <person name="Bruggemann H."/>
        </authorList>
    </citation>
    <scope>NUCLEOTIDE SEQUENCE [LARGE SCALE GENOMIC DNA]</scope>
    <source>
        <strain evidence="3 5">DSM 753</strain>
    </source>
</reference>